<evidence type="ECO:0000256" key="1">
    <source>
        <dbReference type="SAM" id="Phobius"/>
    </source>
</evidence>
<evidence type="ECO:0000313" key="3">
    <source>
        <dbReference type="Proteomes" id="UP000623678"/>
    </source>
</evidence>
<evidence type="ECO:0000313" key="2">
    <source>
        <dbReference type="EMBL" id="MBC8584040.1"/>
    </source>
</evidence>
<dbReference type="AlphaFoldDB" id="A0A926IGG0"/>
<keyword evidence="1" id="KW-1133">Transmembrane helix</keyword>
<comment type="caution">
    <text evidence="2">The sequence shown here is derived from an EMBL/GenBank/DDBJ whole genome shotgun (WGS) entry which is preliminary data.</text>
</comment>
<dbReference type="EMBL" id="JACRTD010000001">
    <property type="protein sequence ID" value="MBC8584040.1"/>
    <property type="molecule type" value="Genomic_DNA"/>
</dbReference>
<keyword evidence="1" id="KW-0472">Membrane</keyword>
<gene>
    <name evidence="2" type="ORF">H8705_00365</name>
</gene>
<dbReference type="Proteomes" id="UP000623678">
    <property type="component" value="Unassembled WGS sequence"/>
</dbReference>
<feature type="transmembrane region" description="Helical" evidence="1">
    <location>
        <begin position="12"/>
        <end position="33"/>
    </location>
</feature>
<feature type="transmembrane region" description="Helical" evidence="1">
    <location>
        <begin position="68"/>
        <end position="95"/>
    </location>
</feature>
<keyword evidence="1" id="KW-0812">Transmembrane</keyword>
<protein>
    <submittedName>
        <fullName evidence="2">Uncharacterized protein</fullName>
    </submittedName>
</protein>
<organism evidence="2 3">
    <name type="scientific">Youxingia wuxianensis</name>
    <dbReference type="NCBI Taxonomy" id="2763678"/>
    <lineage>
        <taxon>Bacteria</taxon>
        <taxon>Bacillati</taxon>
        <taxon>Bacillota</taxon>
        <taxon>Clostridia</taxon>
        <taxon>Eubacteriales</taxon>
        <taxon>Oscillospiraceae</taxon>
        <taxon>Youxingia</taxon>
    </lineage>
</organism>
<proteinExistence type="predicted"/>
<keyword evidence="3" id="KW-1185">Reference proteome</keyword>
<accession>A0A926IGG0</accession>
<name>A0A926IGG0_9FIRM</name>
<sequence length="99" mass="11487">MNDVRTKIVKWLEVFVESVNYIIINYALSNMAFLFKHNLLYILFFASEIWIMGSYWKKVCELTKNKMAAAVFLIGCFLIHIGMIYFVGHISGAIIPFRG</sequence>
<feature type="transmembrane region" description="Helical" evidence="1">
    <location>
        <begin position="39"/>
        <end position="56"/>
    </location>
</feature>
<reference evidence="2" key="1">
    <citation type="submission" date="2020-08" db="EMBL/GenBank/DDBJ databases">
        <title>Genome public.</title>
        <authorList>
            <person name="Liu C."/>
            <person name="Sun Q."/>
        </authorList>
    </citation>
    <scope>NUCLEOTIDE SEQUENCE</scope>
    <source>
        <strain evidence="2">NSJ-64</strain>
    </source>
</reference>